<reference evidence="1 2" key="1">
    <citation type="submission" date="2022-06" db="EMBL/GenBank/DDBJ databases">
        <title>Isolation of gut microbiota from human fecal samples.</title>
        <authorList>
            <person name="Pamer E.G."/>
            <person name="Barat B."/>
            <person name="Waligurski E."/>
            <person name="Medina S."/>
            <person name="Paddock L."/>
            <person name="Mostad J."/>
        </authorList>
    </citation>
    <scope>NUCLEOTIDE SEQUENCE [LARGE SCALE GENOMIC DNA]</scope>
    <source>
        <strain evidence="1 2">SL.3.17</strain>
    </source>
</reference>
<dbReference type="PANTHER" id="PTHR34071">
    <property type="entry name" value="5-NITROIMIDAZOLE ANTIBIOTICS RESISTANCE PROTEIN, NIMA-FAMILY-RELATED PROTEIN-RELATED"/>
    <property type="match status" value="1"/>
</dbReference>
<accession>A0ABT1RJ34</accession>
<sequence>MFREMRLKEQQLSEKESIEIIKNATHATLAINGADKYPYSVPISHIYSEGKIYFHGATSGQKFDLLTRDPHVSISVIAFDDVQPAKFTTFYKSVIAYGDVRQLKTPEEIKAPMRLIIKRFCPGMEEAGITFLNSQLGNFYVYEMDIKHMTGKQSE</sequence>
<evidence type="ECO:0000313" key="2">
    <source>
        <dbReference type="Proteomes" id="UP001524502"/>
    </source>
</evidence>
<dbReference type="InterPro" id="IPR024747">
    <property type="entry name" value="Pyridox_Oxase-rel"/>
</dbReference>
<dbReference type="Pfam" id="PF12900">
    <property type="entry name" value="Pyridox_ox_2"/>
    <property type="match status" value="1"/>
</dbReference>
<comment type="caution">
    <text evidence="1">The sequence shown here is derived from an EMBL/GenBank/DDBJ whole genome shotgun (WGS) entry which is preliminary data.</text>
</comment>
<proteinExistence type="predicted"/>
<dbReference type="Gene3D" id="2.30.110.10">
    <property type="entry name" value="Electron Transport, Fmn-binding Protein, Chain A"/>
    <property type="match status" value="1"/>
</dbReference>
<gene>
    <name evidence="1" type="ORF">NE619_00400</name>
</gene>
<dbReference type="Proteomes" id="UP001524502">
    <property type="component" value="Unassembled WGS sequence"/>
</dbReference>
<dbReference type="PANTHER" id="PTHR34071:SF2">
    <property type="entry name" value="FLAVIN-NUCLEOTIDE-BINDING PROTEIN"/>
    <property type="match status" value="1"/>
</dbReference>
<keyword evidence="2" id="KW-1185">Reference proteome</keyword>
<dbReference type="EMBL" id="JANFXK010000001">
    <property type="protein sequence ID" value="MCQ4635192.1"/>
    <property type="molecule type" value="Genomic_DNA"/>
</dbReference>
<dbReference type="RefSeq" id="WP_256130393.1">
    <property type="nucleotide sequence ID" value="NZ_JANFXK010000001.1"/>
</dbReference>
<protein>
    <submittedName>
        <fullName evidence="1">Pyridoxamine 5'-phosphate oxidase family protein</fullName>
    </submittedName>
</protein>
<evidence type="ECO:0000313" key="1">
    <source>
        <dbReference type="EMBL" id="MCQ4635192.1"/>
    </source>
</evidence>
<name>A0ABT1RJ34_9FIRM</name>
<dbReference type="InterPro" id="IPR012349">
    <property type="entry name" value="Split_barrel_FMN-bd"/>
</dbReference>
<organism evidence="1 2">
    <name type="scientific">Anaerovorax odorimutans</name>
    <dbReference type="NCBI Taxonomy" id="109327"/>
    <lineage>
        <taxon>Bacteria</taxon>
        <taxon>Bacillati</taxon>
        <taxon>Bacillota</taxon>
        <taxon>Clostridia</taxon>
        <taxon>Peptostreptococcales</taxon>
        <taxon>Anaerovoracaceae</taxon>
        <taxon>Anaerovorax</taxon>
    </lineage>
</organism>
<dbReference type="SUPFAM" id="SSF50475">
    <property type="entry name" value="FMN-binding split barrel"/>
    <property type="match status" value="1"/>
</dbReference>